<proteinExistence type="predicted"/>
<dbReference type="AlphaFoldDB" id="M7ZXQ7"/>
<name>M7ZXQ7_TRIUA</name>
<evidence type="ECO:0000313" key="2">
    <source>
        <dbReference type="EMBL" id="EMS67958.1"/>
    </source>
</evidence>
<dbReference type="EMBL" id="KD012506">
    <property type="protein sequence ID" value="EMS67958.1"/>
    <property type="molecule type" value="Genomic_DNA"/>
</dbReference>
<evidence type="ECO:0000256" key="1">
    <source>
        <dbReference type="SAM" id="MobiDB-lite"/>
    </source>
</evidence>
<feature type="region of interest" description="Disordered" evidence="1">
    <location>
        <begin position="35"/>
        <end position="144"/>
    </location>
</feature>
<accession>M7ZXQ7</accession>
<feature type="compositionally biased region" description="Basic and acidic residues" evidence="1">
    <location>
        <begin position="49"/>
        <end position="66"/>
    </location>
</feature>
<protein>
    <submittedName>
        <fullName evidence="2">Uncharacterized protein</fullName>
    </submittedName>
</protein>
<reference evidence="2" key="1">
    <citation type="journal article" date="2013" name="Nature">
        <title>Draft genome of the wheat A-genome progenitor Triticum urartu.</title>
        <authorList>
            <person name="Ling H.Q."/>
            <person name="Zhao S."/>
            <person name="Liu D."/>
            <person name="Wang J."/>
            <person name="Sun H."/>
            <person name="Zhang C."/>
            <person name="Fan H."/>
            <person name="Li D."/>
            <person name="Dong L."/>
            <person name="Tao Y."/>
            <person name="Gao C."/>
            <person name="Wu H."/>
            <person name="Li Y."/>
            <person name="Cui Y."/>
            <person name="Guo X."/>
            <person name="Zheng S."/>
            <person name="Wang B."/>
            <person name="Yu K."/>
            <person name="Liang Q."/>
            <person name="Yang W."/>
            <person name="Lou X."/>
            <person name="Chen J."/>
            <person name="Feng M."/>
            <person name="Jian J."/>
            <person name="Zhang X."/>
            <person name="Luo G."/>
            <person name="Jiang Y."/>
            <person name="Liu J."/>
            <person name="Wang Z."/>
            <person name="Sha Y."/>
            <person name="Zhang B."/>
            <person name="Wu H."/>
            <person name="Tang D."/>
            <person name="Shen Q."/>
            <person name="Xue P."/>
            <person name="Zou S."/>
            <person name="Wang X."/>
            <person name="Liu X."/>
            <person name="Wang F."/>
            <person name="Yang Y."/>
            <person name="An X."/>
            <person name="Dong Z."/>
            <person name="Zhang K."/>
            <person name="Zhang X."/>
            <person name="Luo M.C."/>
            <person name="Dvorak J."/>
            <person name="Tong Y."/>
            <person name="Wang J."/>
            <person name="Yang H."/>
            <person name="Li Z."/>
            <person name="Wang D."/>
            <person name="Zhang A."/>
            <person name="Wang J."/>
        </authorList>
    </citation>
    <scope>NUCLEOTIDE SEQUENCE</scope>
</reference>
<organism evidence="2">
    <name type="scientific">Triticum urartu</name>
    <name type="common">Red wild einkorn</name>
    <name type="synonym">Crithodium urartu</name>
    <dbReference type="NCBI Taxonomy" id="4572"/>
    <lineage>
        <taxon>Eukaryota</taxon>
        <taxon>Viridiplantae</taxon>
        <taxon>Streptophyta</taxon>
        <taxon>Embryophyta</taxon>
        <taxon>Tracheophyta</taxon>
        <taxon>Spermatophyta</taxon>
        <taxon>Magnoliopsida</taxon>
        <taxon>Liliopsida</taxon>
        <taxon>Poales</taxon>
        <taxon>Poaceae</taxon>
        <taxon>BOP clade</taxon>
        <taxon>Pooideae</taxon>
        <taxon>Triticodae</taxon>
        <taxon>Triticeae</taxon>
        <taxon>Triticinae</taxon>
        <taxon>Triticum</taxon>
    </lineage>
</organism>
<gene>
    <name evidence="2" type="ORF">TRIUR3_21020</name>
</gene>
<sequence length="144" mass="15654">MVKCEQRKMRGGGRCYLPWWVVVDELELGRTSWSPYEQRSKPQISVHPRLPDRIETKKEGEGKGYLEEQPAGAPFGVAGARRPACSAATANPMQATRAPRSGQLDEAPRIEARTRAPASKPAATPWLLGGISSLSGETDAGRGR</sequence>